<proteinExistence type="predicted"/>
<evidence type="ECO:0000256" key="3">
    <source>
        <dbReference type="ARBA" id="ARBA00022679"/>
    </source>
</evidence>
<dbReference type="InterPro" id="IPR036890">
    <property type="entry name" value="HATPase_C_sf"/>
</dbReference>
<dbReference type="EC" id="2.7.13.3" evidence="2"/>
<feature type="transmembrane region" description="Helical" evidence="7">
    <location>
        <begin position="109"/>
        <end position="142"/>
    </location>
</feature>
<reference evidence="10" key="1">
    <citation type="journal article" date="2015" name="Genome Announc.">
        <title>Complete Genome Sequence of Herbaspirillum hiltneri N3 (DSM 17495), Isolated from Surface-Sterilized Wheat Roots.</title>
        <authorList>
            <person name="Guizelini D."/>
            <person name="Saizaki P.M."/>
            <person name="Coimbra N.A."/>
            <person name="Weiss V.A."/>
            <person name="Faoro H."/>
            <person name="Sfeir M.Z."/>
            <person name="Baura V.A."/>
            <person name="Monteiro R.A."/>
            <person name="Chubatsu L.S."/>
            <person name="Souza E.M."/>
            <person name="Cruz L.M."/>
            <person name="Pedrosa F.O."/>
            <person name="Raittz R.T."/>
            <person name="Marchaukoski J.N."/>
            <person name="Steffens M.B."/>
        </authorList>
    </citation>
    <scope>NUCLEOTIDE SEQUENCE [LARGE SCALE GENOMIC DNA]</scope>
    <source>
        <strain evidence="10">N3</strain>
    </source>
</reference>
<dbReference type="RefSeq" id="WP_053197750.1">
    <property type="nucleotide sequence ID" value="NZ_CP011409.1"/>
</dbReference>
<dbReference type="Gene3D" id="3.30.565.10">
    <property type="entry name" value="Histidine kinase-like ATPase, C-terminal domain"/>
    <property type="match status" value="1"/>
</dbReference>
<accession>A0ABN4HWD9</accession>
<feature type="transmembrane region" description="Helical" evidence="7">
    <location>
        <begin position="20"/>
        <end position="41"/>
    </location>
</feature>
<protein>
    <recommendedName>
        <fullName evidence="2">histidine kinase</fullName>
        <ecNumber evidence="2">2.7.13.3</ecNumber>
    </recommendedName>
</protein>
<dbReference type="EMBL" id="CP011409">
    <property type="protein sequence ID" value="AKZ63300.1"/>
    <property type="molecule type" value="Genomic_DNA"/>
</dbReference>
<organism evidence="9 10">
    <name type="scientific">Herbaspirillum hiltneri N3</name>
    <dbReference type="NCBI Taxonomy" id="1262470"/>
    <lineage>
        <taxon>Bacteria</taxon>
        <taxon>Pseudomonadati</taxon>
        <taxon>Pseudomonadota</taxon>
        <taxon>Betaproteobacteria</taxon>
        <taxon>Burkholderiales</taxon>
        <taxon>Oxalobacteraceae</taxon>
        <taxon>Herbaspirillum</taxon>
    </lineage>
</organism>
<evidence type="ECO:0000256" key="5">
    <source>
        <dbReference type="ARBA" id="ARBA00022777"/>
    </source>
</evidence>
<feature type="transmembrane region" description="Helical" evidence="7">
    <location>
        <begin position="79"/>
        <end position="97"/>
    </location>
</feature>
<dbReference type="SMART" id="SM00387">
    <property type="entry name" value="HATPase_c"/>
    <property type="match status" value="1"/>
</dbReference>
<evidence type="ECO:0000256" key="4">
    <source>
        <dbReference type="ARBA" id="ARBA00022741"/>
    </source>
</evidence>
<name>A0ABN4HWD9_9BURK</name>
<dbReference type="PANTHER" id="PTHR44936:SF10">
    <property type="entry name" value="SENSOR PROTEIN RSTB"/>
    <property type="match status" value="1"/>
</dbReference>
<keyword evidence="3" id="KW-0808">Transferase</keyword>
<evidence type="ECO:0000256" key="6">
    <source>
        <dbReference type="ARBA" id="ARBA00022840"/>
    </source>
</evidence>
<dbReference type="PROSITE" id="PS50109">
    <property type="entry name" value="HIS_KIN"/>
    <property type="match status" value="1"/>
</dbReference>
<dbReference type="SUPFAM" id="SSF55874">
    <property type="entry name" value="ATPase domain of HSP90 chaperone/DNA topoisomerase II/histidine kinase"/>
    <property type="match status" value="1"/>
</dbReference>
<dbReference type="Proteomes" id="UP000063429">
    <property type="component" value="Chromosome"/>
</dbReference>
<keyword evidence="4" id="KW-0547">Nucleotide-binding</keyword>
<gene>
    <name evidence="9" type="ORF">F506_12005</name>
</gene>
<dbReference type="Pfam" id="PF02518">
    <property type="entry name" value="HATPase_c"/>
    <property type="match status" value="1"/>
</dbReference>
<dbReference type="InterPro" id="IPR005467">
    <property type="entry name" value="His_kinase_dom"/>
</dbReference>
<evidence type="ECO:0000259" key="8">
    <source>
        <dbReference type="PROSITE" id="PS50109"/>
    </source>
</evidence>
<keyword evidence="7" id="KW-1133">Transmembrane helix</keyword>
<dbReference type="Pfam" id="PF25323">
    <property type="entry name" value="6TM_PilS"/>
    <property type="match status" value="1"/>
</dbReference>
<evidence type="ECO:0000256" key="7">
    <source>
        <dbReference type="SAM" id="Phobius"/>
    </source>
</evidence>
<dbReference type="PRINTS" id="PR00344">
    <property type="entry name" value="BCTRLSENSOR"/>
</dbReference>
<feature type="transmembrane region" description="Helical" evidence="7">
    <location>
        <begin position="154"/>
        <end position="176"/>
    </location>
</feature>
<keyword evidence="5 9" id="KW-0418">Kinase</keyword>
<keyword evidence="6" id="KW-0067">ATP-binding</keyword>
<dbReference type="GO" id="GO:0016301">
    <property type="term" value="F:kinase activity"/>
    <property type="evidence" value="ECO:0007669"/>
    <property type="project" value="UniProtKB-KW"/>
</dbReference>
<dbReference type="InterPro" id="IPR003594">
    <property type="entry name" value="HATPase_dom"/>
</dbReference>
<feature type="transmembrane region" description="Helical" evidence="7">
    <location>
        <begin position="47"/>
        <end position="67"/>
    </location>
</feature>
<feature type="domain" description="Histidine kinase" evidence="8">
    <location>
        <begin position="212"/>
        <end position="434"/>
    </location>
</feature>
<keyword evidence="7" id="KW-0472">Membrane</keyword>
<dbReference type="InterPro" id="IPR004358">
    <property type="entry name" value="Sig_transdc_His_kin-like_C"/>
</dbReference>
<sequence>MPILSLSRPLSQHQLLLRLFWMRCVTTLAQALLVAGAIYGMELSLPLAPLCIVLGLMLVFNGLTWWRMRLAQPVREPELFFQLCIDVTALSALLYFTGGATNPFVSFYLPALAVAAAVLPSPYAFGLALYSLVCYSALTYLYRPLHIHDQDQAMAYHLAGMWVNFVMSAALITWFVTRMSATVRSRDTQLARAREQQLQDERIVALGTQAASAAHEMSTPLATVAVIAGELRIEAGRNNALTMYRDDLAVVEEQIAVCKTALDRMGMDVQVRRTAAAAALGLSDWLRHFVDTWRLRHPAISIRLTLPQGAPDLPDTSPACDQQLIGQIMQTLLDNAAQAVAENGKVDVVLSLQKDAVANPAANSAIIRVADDGPGIAPELLKRLGYEPVRSSTGGKGIGLMLAFATARQMGGKLTLATANAGGACATLVLPLMAPDRLLPNQKKT</sequence>
<dbReference type="InterPro" id="IPR050980">
    <property type="entry name" value="2C_sensor_his_kinase"/>
</dbReference>
<evidence type="ECO:0000256" key="1">
    <source>
        <dbReference type="ARBA" id="ARBA00000085"/>
    </source>
</evidence>
<evidence type="ECO:0000313" key="9">
    <source>
        <dbReference type="EMBL" id="AKZ63300.1"/>
    </source>
</evidence>
<evidence type="ECO:0000313" key="10">
    <source>
        <dbReference type="Proteomes" id="UP000063429"/>
    </source>
</evidence>
<evidence type="ECO:0000256" key="2">
    <source>
        <dbReference type="ARBA" id="ARBA00012438"/>
    </source>
</evidence>
<dbReference type="PANTHER" id="PTHR44936">
    <property type="entry name" value="SENSOR PROTEIN CREC"/>
    <property type="match status" value="1"/>
</dbReference>
<keyword evidence="7" id="KW-0812">Transmembrane</keyword>
<dbReference type="Gene3D" id="1.10.287.130">
    <property type="match status" value="1"/>
</dbReference>
<keyword evidence="10" id="KW-1185">Reference proteome</keyword>
<comment type="catalytic activity">
    <reaction evidence="1">
        <text>ATP + protein L-histidine = ADP + protein N-phospho-L-histidine.</text>
        <dbReference type="EC" id="2.7.13.3"/>
    </reaction>
</comment>